<feature type="domain" description="KAP NTPase" evidence="1">
    <location>
        <begin position="38"/>
        <end position="309"/>
    </location>
</feature>
<dbReference type="Proteomes" id="UP000295818">
    <property type="component" value="Unassembled WGS sequence"/>
</dbReference>
<comment type="caution">
    <text evidence="2">The sequence shown here is derived from an EMBL/GenBank/DDBJ whole genome shotgun (WGS) entry which is preliminary data.</text>
</comment>
<proteinExistence type="predicted"/>
<dbReference type="SUPFAM" id="SSF52540">
    <property type="entry name" value="P-loop containing nucleoside triphosphate hydrolases"/>
    <property type="match status" value="1"/>
</dbReference>
<protein>
    <submittedName>
        <fullName evidence="2">KAP-like P-loop ATPase</fullName>
    </submittedName>
</protein>
<dbReference type="RefSeq" id="WP_158292771.1">
    <property type="nucleotide sequence ID" value="NZ_SLWM01000003.1"/>
</dbReference>
<dbReference type="InterPro" id="IPR011646">
    <property type="entry name" value="KAP_P-loop"/>
</dbReference>
<keyword evidence="3" id="KW-1185">Reference proteome</keyword>
<organism evidence="2 3">
    <name type="scientific">Kribbella orskensis</name>
    <dbReference type="NCBI Taxonomy" id="2512216"/>
    <lineage>
        <taxon>Bacteria</taxon>
        <taxon>Bacillati</taxon>
        <taxon>Actinomycetota</taxon>
        <taxon>Actinomycetes</taxon>
        <taxon>Propionibacteriales</taxon>
        <taxon>Kribbellaceae</taxon>
        <taxon>Kribbella</taxon>
    </lineage>
</organism>
<dbReference type="EMBL" id="SLWM01000003">
    <property type="protein sequence ID" value="TCO27373.1"/>
    <property type="molecule type" value="Genomic_DNA"/>
</dbReference>
<sequence length="731" mass="79988">MKLAATIEPSPVEGEVGDYLADSPIEDAEQDRFGRRAWAGRVAETIAAQRDASSLVVGIYGPWGDGKTSVLNLIHDTLKKTAGVIPVRFNPWRLGDETEMFQGFFATLADALDEQMASTAERLGQTLRDYGGLLVAVPVVGDVLKEGAGAAAAKLSETSLAKQRKKIEDLLAKHGQRVVILIDDIDRLDKSEIQAMFRLVKIAADFKHTAYVLAFDHRVVASALAERYAAEPTHGASFMDKIIQLPLHLPPAPPDVLRRLALETVDRALAQAEIDLPKEAAAAFVSAFDRTIGPRLTTPRAAKRYGNALLFSLPMIGGEVHPVDLMLVEAMRVCYPPLYEWVRSHPQEVLGPYSGSGGHDQPALAALRNAVDAATEGLSADDTARARTLLTTLLPRTESAWDNKQWGSDWEDSWAREKRIASKLYFRRYFTYAVPPGDVPDADLDTLLAELDSGEPDMDRVVSIALAILDTGGADTVIPKLAARVPSLGSNAAARLAMVVTGLSDRFSDASGFLALSPLERAAVLVRDLLGQVVVDERGDLAASLMRDAQHLPFAVELIRWLRPQDDRQDRAVLTMEACDAAGRVLADRLLEVWCAGDPFTRLARKASASLHVSAIYGDGDALRECLRRRIDADIAFAFVLMRSFLGQSWSLETGVPLVPEMSREGYEALREYVDPDWLFSRLQQSFGDGIGEGEEHSQRSVDEELRIADQYARFHRADVDNADAEAEESG</sequence>
<gene>
    <name evidence="2" type="ORF">EV644_10370</name>
</gene>
<dbReference type="Pfam" id="PF07693">
    <property type="entry name" value="KAP_NTPase"/>
    <property type="match status" value="1"/>
</dbReference>
<evidence type="ECO:0000313" key="3">
    <source>
        <dbReference type="Proteomes" id="UP000295818"/>
    </source>
</evidence>
<dbReference type="PANTHER" id="PTHR22674:SF6">
    <property type="entry name" value="NTPASE KAP FAMILY P-LOOP DOMAIN-CONTAINING PROTEIN 1"/>
    <property type="match status" value="1"/>
</dbReference>
<dbReference type="InterPro" id="IPR027417">
    <property type="entry name" value="P-loop_NTPase"/>
</dbReference>
<evidence type="ECO:0000259" key="1">
    <source>
        <dbReference type="Pfam" id="PF07693"/>
    </source>
</evidence>
<dbReference type="Gene3D" id="3.40.50.300">
    <property type="entry name" value="P-loop containing nucleotide triphosphate hydrolases"/>
    <property type="match status" value="1"/>
</dbReference>
<evidence type="ECO:0000313" key="2">
    <source>
        <dbReference type="EMBL" id="TCO27373.1"/>
    </source>
</evidence>
<reference evidence="2 3" key="1">
    <citation type="journal article" date="2015" name="Stand. Genomic Sci.">
        <title>Genomic Encyclopedia of Bacterial and Archaeal Type Strains, Phase III: the genomes of soil and plant-associated and newly described type strains.</title>
        <authorList>
            <person name="Whitman W.B."/>
            <person name="Woyke T."/>
            <person name="Klenk H.P."/>
            <person name="Zhou Y."/>
            <person name="Lilburn T.G."/>
            <person name="Beck B.J."/>
            <person name="De Vos P."/>
            <person name="Vandamme P."/>
            <person name="Eisen J.A."/>
            <person name="Garrity G."/>
            <person name="Hugenholtz P."/>
            <person name="Kyrpides N.C."/>
        </authorList>
    </citation>
    <scope>NUCLEOTIDE SEQUENCE [LARGE SCALE GENOMIC DNA]</scope>
    <source>
        <strain evidence="2 3">VKM Ac-2538</strain>
    </source>
</reference>
<accession>A0ABY2BQ03</accession>
<name>A0ABY2BQ03_9ACTN</name>
<dbReference type="PANTHER" id="PTHR22674">
    <property type="entry name" value="NTPASE, KAP FAMILY P-LOOP DOMAIN-CONTAINING 1"/>
    <property type="match status" value="1"/>
</dbReference>
<dbReference type="InterPro" id="IPR052754">
    <property type="entry name" value="NTPase_KAP_P-loop"/>
</dbReference>